<dbReference type="OrthoDB" id="9815245at2"/>
<evidence type="ECO:0000313" key="4">
    <source>
        <dbReference type="EMBL" id="MXP31080.1"/>
    </source>
</evidence>
<feature type="signal peptide" evidence="2">
    <location>
        <begin position="1"/>
        <end position="44"/>
    </location>
</feature>
<keyword evidence="1 2" id="KW-0732">Signal</keyword>
<dbReference type="InterPro" id="IPR016047">
    <property type="entry name" value="M23ase_b-sheet_dom"/>
</dbReference>
<evidence type="ECO:0000256" key="1">
    <source>
        <dbReference type="ARBA" id="ARBA00022729"/>
    </source>
</evidence>
<feature type="domain" description="M23ase beta-sheet core" evidence="3">
    <location>
        <begin position="125"/>
        <end position="219"/>
    </location>
</feature>
<dbReference type="FunFam" id="2.70.70.10:FF:000006">
    <property type="entry name" value="M23 family peptidase"/>
    <property type="match status" value="1"/>
</dbReference>
<dbReference type="InterPro" id="IPR011055">
    <property type="entry name" value="Dup_hybrid_motif"/>
</dbReference>
<name>A0A845AU35_9SPHN</name>
<feature type="chain" id="PRO_5044663598" evidence="2">
    <location>
        <begin position="45"/>
        <end position="244"/>
    </location>
</feature>
<gene>
    <name evidence="4" type="ORF">GRI94_04490</name>
    <name evidence="5" type="ORF">GRI94_18580</name>
</gene>
<evidence type="ECO:0000256" key="2">
    <source>
        <dbReference type="SAM" id="SignalP"/>
    </source>
</evidence>
<dbReference type="EMBL" id="WTYE01000001">
    <property type="protein sequence ID" value="MXP33840.1"/>
    <property type="molecule type" value="Genomic_DNA"/>
</dbReference>
<dbReference type="GO" id="GO:0004222">
    <property type="term" value="F:metalloendopeptidase activity"/>
    <property type="evidence" value="ECO:0007669"/>
    <property type="project" value="TreeGrafter"/>
</dbReference>
<dbReference type="AlphaFoldDB" id="A0A845AU35"/>
<dbReference type="PANTHER" id="PTHR21666:SF289">
    <property type="entry name" value="L-ALA--D-GLU ENDOPEPTIDASE"/>
    <property type="match status" value="1"/>
</dbReference>
<dbReference type="PANTHER" id="PTHR21666">
    <property type="entry name" value="PEPTIDASE-RELATED"/>
    <property type="match status" value="1"/>
</dbReference>
<dbReference type="Gene3D" id="2.70.70.10">
    <property type="entry name" value="Glucose Permease (Domain IIA)"/>
    <property type="match status" value="1"/>
</dbReference>
<evidence type="ECO:0000313" key="6">
    <source>
        <dbReference type="Proteomes" id="UP000446786"/>
    </source>
</evidence>
<reference evidence="5 6" key="1">
    <citation type="submission" date="2019-12" db="EMBL/GenBank/DDBJ databases">
        <title>Genomic-based taxomic classification of the family Erythrobacteraceae.</title>
        <authorList>
            <person name="Xu L."/>
        </authorList>
    </citation>
    <scope>NUCLEOTIDE SEQUENCE [LARGE SCALE GENOMIC DNA]</scope>
    <source>
        <strain evidence="5 6">JCM 16677</strain>
    </source>
</reference>
<dbReference type="Proteomes" id="UP000446786">
    <property type="component" value="Unassembled WGS sequence"/>
</dbReference>
<proteinExistence type="predicted"/>
<dbReference type="InterPro" id="IPR050570">
    <property type="entry name" value="Cell_wall_metabolism_enzyme"/>
</dbReference>
<dbReference type="SUPFAM" id="SSF51261">
    <property type="entry name" value="Duplicated hybrid motif"/>
    <property type="match status" value="1"/>
</dbReference>
<evidence type="ECO:0000313" key="5">
    <source>
        <dbReference type="EMBL" id="MXP33840.1"/>
    </source>
</evidence>
<accession>A0A845AU35</accession>
<keyword evidence="6" id="KW-1185">Reference proteome</keyword>
<protein>
    <submittedName>
        <fullName evidence="5">Peptidoglycan DD-metalloendopeptidase family protein</fullName>
    </submittedName>
</protein>
<organism evidence="5 6">
    <name type="scientific">Parerythrobacter jejuensis</name>
    <dbReference type="NCBI Taxonomy" id="795812"/>
    <lineage>
        <taxon>Bacteria</taxon>
        <taxon>Pseudomonadati</taxon>
        <taxon>Pseudomonadota</taxon>
        <taxon>Alphaproteobacteria</taxon>
        <taxon>Sphingomonadales</taxon>
        <taxon>Erythrobacteraceae</taxon>
        <taxon>Parerythrobacter</taxon>
    </lineage>
</organism>
<dbReference type="EMBL" id="WTYE01000001">
    <property type="protein sequence ID" value="MXP31080.1"/>
    <property type="molecule type" value="Genomic_DNA"/>
</dbReference>
<dbReference type="Pfam" id="PF01551">
    <property type="entry name" value="Peptidase_M23"/>
    <property type="match status" value="1"/>
</dbReference>
<dbReference type="CDD" id="cd12797">
    <property type="entry name" value="M23_peptidase"/>
    <property type="match status" value="1"/>
</dbReference>
<comment type="caution">
    <text evidence="5">The sequence shown here is derived from an EMBL/GenBank/DDBJ whole genome shotgun (WGS) entry which is preliminary data.</text>
</comment>
<evidence type="ECO:0000259" key="3">
    <source>
        <dbReference type="Pfam" id="PF01551"/>
    </source>
</evidence>
<sequence length="244" mass="25578">MGCRNHKEGCEYKDGFLIAFPKILTRGLALGAAFVTLAASPAQANTSAAVAADITKPVEESASPLGTGDDQFRELFAKWEKLDEGAGSPAPTSSISVPSRMPLEGAALTSGYGMRTHPVLGGRRRHKGVDLAAPTGTPVYATADGLVEMAQWFSSYGKFIKIGHGNDLETRFAHLSRIAVTKGAMVKKGDLIGYVGSTGRSTGPHLHYEVRIDGVAVNPMPYMVESEAQAAFALATGRGGQGGK</sequence>